<dbReference type="Pfam" id="PF00903">
    <property type="entry name" value="Glyoxalase"/>
    <property type="match status" value="1"/>
</dbReference>
<sequence length="127" mass="13293">MSQDMQTPALTTVWTEIPVTDLEAGAAFYRRVFGWEMPITHMGPQRVAAFGSGGVGGNLVEGPVAGGKGPVIHLRVPETVEAATERALAAGATAEGPLLSIPPGRYQMIHDPDGNRIGLFEPAMQGA</sequence>
<dbReference type="InterPro" id="IPR029068">
    <property type="entry name" value="Glyas_Bleomycin-R_OHBP_Dase"/>
</dbReference>
<dbReference type="RefSeq" id="WP_232618204.1">
    <property type="nucleotide sequence ID" value="NZ_FWFN01000006.1"/>
</dbReference>
<dbReference type="PANTHER" id="PTHR33993:SF2">
    <property type="entry name" value="VOC DOMAIN-CONTAINING PROTEIN"/>
    <property type="match status" value="1"/>
</dbReference>
<dbReference type="InterPro" id="IPR004360">
    <property type="entry name" value="Glyas_Fos-R_dOase_dom"/>
</dbReference>
<evidence type="ECO:0000313" key="2">
    <source>
        <dbReference type="EMBL" id="SLN62075.1"/>
    </source>
</evidence>
<accession>A0A1X6ZWZ2</accession>
<dbReference type="CDD" id="cd07247">
    <property type="entry name" value="SgaA_N_like"/>
    <property type="match status" value="1"/>
</dbReference>
<protein>
    <submittedName>
        <fullName evidence="2">Glyoxalase-like domain protein</fullName>
    </submittedName>
</protein>
<evidence type="ECO:0000313" key="3">
    <source>
        <dbReference type="Proteomes" id="UP000193963"/>
    </source>
</evidence>
<reference evidence="3" key="1">
    <citation type="submission" date="2017-03" db="EMBL/GenBank/DDBJ databases">
        <authorList>
            <person name="Rodrigo-Torres L."/>
            <person name="Arahal R.D."/>
            <person name="Lucena T."/>
        </authorList>
    </citation>
    <scope>NUCLEOTIDE SEQUENCE [LARGE SCALE GENOMIC DNA]</scope>
    <source>
        <strain evidence="3">CECT 7751</strain>
    </source>
</reference>
<dbReference type="SUPFAM" id="SSF54593">
    <property type="entry name" value="Glyoxalase/Bleomycin resistance protein/Dihydroxybiphenyl dioxygenase"/>
    <property type="match status" value="1"/>
</dbReference>
<dbReference type="Gene3D" id="3.10.180.10">
    <property type="entry name" value="2,3-Dihydroxybiphenyl 1,2-Dioxygenase, domain 1"/>
    <property type="match status" value="1"/>
</dbReference>
<feature type="domain" description="VOC" evidence="1">
    <location>
        <begin position="11"/>
        <end position="122"/>
    </location>
</feature>
<keyword evidence="3" id="KW-1185">Reference proteome</keyword>
<dbReference type="InterPro" id="IPR037523">
    <property type="entry name" value="VOC_core"/>
</dbReference>
<evidence type="ECO:0000259" key="1">
    <source>
        <dbReference type="PROSITE" id="PS51819"/>
    </source>
</evidence>
<proteinExistence type="predicted"/>
<dbReference type="Proteomes" id="UP000193963">
    <property type="component" value="Unassembled WGS sequence"/>
</dbReference>
<dbReference type="EMBL" id="FWFN01000006">
    <property type="protein sequence ID" value="SLN62075.1"/>
    <property type="molecule type" value="Genomic_DNA"/>
</dbReference>
<organism evidence="2 3">
    <name type="scientific">Pseudooceanicola marinus</name>
    <dbReference type="NCBI Taxonomy" id="396013"/>
    <lineage>
        <taxon>Bacteria</taxon>
        <taxon>Pseudomonadati</taxon>
        <taxon>Pseudomonadota</taxon>
        <taxon>Alphaproteobacteria</taxon>
        <taxon>Rhodobacterales</taxon>
        <taxon>Paracoccaceae</taxon>
        <taxon>Pseudooceanicola</taxon>
    </lineage>
</organism>
<dbReference type="PROSITE" id="PS51819">
    <property type="entry name" value="VOC"/>
    <property type="match status" value="1"/>
</dbReference>
<dbReference type="PANTHER" id="PTHR33993">
    <property type="entry name" value="GLYOXALASE-RELATED"/>
    <property type="match status" value="1"/>
</dbReference>
<name>A0A1X6ZWZ2_9RHOB</name>
<gene>
    <name evidence="2" type="ORF">PSM7751_03145</name>
</gene>
<dbReference type="InterPro" id="IPR052164">
    <property type="entry name" value="Anthracycline_SecMetBiosynth"/>
</dbReference>
<dbReference type="AlphaFoldDB" id="A0A1X6ZWZ2"/>